<accession>A0ACC1N687</accession>
<protein>
    <submittedName>
        <fullName evidence="1">Uncharacterized protein</fullName>
    </submittedName>
</protein>
<name>A0ACC1N687_9HYPO</name>
<reference evidence="1" key="1">
    <citation type="submission" date="2022-08" db="EMBL/GenBank/DDBJ databases">
        <title>Genome Sequence of Lecanicillium fungicola.</title>
        <authorList>
            <person name="Buettner E."/>
        </authorList>
    </citation>
    <scope>NUCLEOTIDE SEQUENCE</scope>
    <source>
        <strain evidence="1">Babe33</strain>
    </source>
</reference>
<dbReference type="EMBL" id="JANJQO010000788">
    <property type="protein sequence ID" value="KAJ2974775.1"/>
    <property type="molecule type" value="Genomic_DNA"/>
</dbReference>
<dbReference type="Proteomes" id="UP001143910">
    <property type="component" value="Unassembled WGS sequence"/>
</dbReference>
<proteinExistence type="predicted"/>
<keyword evidence="2" id="KW-1185">Reference proteome</keyword>
<comment type="caution">
    <text evidence="1">The sequence shown here is derived from an EMBL/GenBank/DDBJ whole genome shotgun (WGS) entry which is preliminary data.</text>
</comment>
<evidence type="ECO:0000313" key="2">
    <source>
        <dbReference type="Proteomes" id="UP001143910"/>
    </source>
</evidence>
<evidence type="ECO:0000313" key="1">
    <source>
        <dbReference type="EMBL" id="KAJ2974775.1"/>
    </source>
</evidence>
<gene>
    <name evidence="1" type="ORF">NQ176_g5878</name>
</gene>
<organism evidence="1 2">
    <name type="scientific">Zarea fungicola</name>
    <dbReference type="NCBI Taxonomy" id="93591"/>
    <lineage>
        <taxon>Eukaryota</taxon>
        <taxon>Fungi</taxon>
        <taxon>Dikarya</taxon>
        <taxon>Ascomycota</taxon>
        <taxon>Pezizomycotina</taxon>
        <taxon>Sordariomycetes</taxon>
        <taxon>Hypocreomycetidae</taxon>
        <taxon>Hypocreales</taxon>
        <taxon>Cordycipitaceae</taxon>
        <taxon>Zarea</taxon>
    </lineage>
</organism>
<sequence>MRVPIQKFDALSLEEKDSSTSPPLYFQLDSFPKKNALIASLQPPREPTHSVHHVPCDIVLVIDVSGSMYDAAPVPGDNSSEANGLSILDLVKHAALTIIETMDERDRLSIVTFASSVSVLQPLECMTEENKEKSRANIKSMAPKDATNLWQGILTGLKQFEDVKSDGKVPAVMVLTDGMPNHMCPPAGYIPKLRTKLPLPASIHTFGFGYHLRSGLLKSIAEIGNGNYSFIPDAGMIGTVFVHAVANLQNTYAVDATLQLKYTQQTQIREAMGATVLSQPPEPLAGAAQPGMQLTIPLGNIQYGQSRNIFFRFHSPHINGFANMDKGPLPIVEATLTYKPVLDNEAGKYTSASMTHNLLDTSSTMPEAQLAYHESRAQICTFLSGLFPIERQGEHETFRPDYIRTL</sequence>